<reference evidence="6" key="1">
    <citation type="submission" date="2018-06" db="EMBL/GenBank/DDBJ databases">
        <authorList>
            <person name="Zhirakovskaya E."/>
        </authorList>
    </citation>
    <scope>NUCLEOTIDE SEQUENCE</scope>
</reference>
<dbReference type="HAMAP" id="MF_01023">
    <property type="entry name" value="HisC_aminotrans_2"/>
    <property type="match status" value="1"/>
</dbReference>
<evidence type="ECO:0000256" key="3">
    <source>
        <dbReference type="ARBA" id="ARBA00022679"/>
    </source>
</evidence>
<keyword evidence="3 6" id="KW-0808">Transferase</keyword>
<dbReference type="Pfam" id="PF00155">
    <property type="entry name" value="Aminotran_1_2"/>
    <property type="match status" value="1"/>
</dbReference>
<keyword evidence="4" id="KW-0663">Pyridoxal phosphate</keyword>
<organism evidence="6">
    <name type="scientific">hydrothermal vent metagenome</name>
    <dbReference type="NCBI Taxonomy" id="652676"/>
    <lineage>
        <taxon>unclassified sequences</taxon>
        <taxon>metagenomes</taxon>
        <taxon>ecological metagenomes</taxon>
    </lineage>
</organism>
<sequence length="364" mass="39097">MPKPSIMKITPYVPGRSSPSPGLRTEPGLKTIKLSSNESALGASPKAIAALDGLGGVLAHYPDGSSGNLRAALAQTHGLEENRIVIGAGSDEILHLLAQIYIGEGDEAIVSEFGFLVYPIITRGAGGEPVFVSDKDYRVDVEAILDAVTKKTRVVFVANPNNPTGTYLSASEMGRLHRGLRDDILLVIDNAYAEYVSADDYQTGAELAHTAQNVVMVRTFSKIGLAALRIGWMYGPATIIDAVNRLRGPFNVNYAAQLAGVAAVQDHEFTARLKAHNSKWRRWLSDQLASNEIRVLPSQGNFILAIFTRNGTAGAKKAFQALSEKGLVVREMGAYGLADALRISIGDEEAMKRVAVILRDLTQA</sequence>
<dbReference type="SUPFAM" id="SSF53383">
    <property type="entry name" value="PLP-dependent transferases"/>
    <property type="match status" value="1"/>
</dbReference>
<dbReference type="NCBIfam" id="TIGR01141">
    <property type="entry name" value="hisC"/>
    <property type="match status" value="1"/>
</dbReference>
<comment type="cofactor">
    <cofactor evidence="1">
        <name>pyridoxal 5'-phosphate</name>
        <dbReference type="ChEBI" id="CHEBI:597326"/>
    </cofactor>
</comment>
<protein>
    <submittedName>
        <fullName evidence="6">Biosynthetic Aromatic amino acid aminotransferase beta @ Histidinol-phosphate aminotransferase</fullName>
        <ecNumber evidence="6">2.6.1.57</ecNumber>
        <ecNumber evidence="6">2.6.1.9</ecNumber>
    </submittedName>
</protein>
<dbReference type="InterPro" id="IPR004839">
    <property type="entry name" value="Aminotransferase_I/II_large"/>
</dbReference>
<dbReference type="PANTHER" id="PTHR43643">
    <property type="entry name" value="HISTIDINOL-PHOSPHATE AMINOTRANSFERASE 2"/>
    <property type="match status" value="1"/>
</dbReference>
<dbReference type="GO" id="GO:0000105">
    <property type="term" value="P:L-histidine biosynthetic process"/>
    <property type="evidence" value="ECO:0007669"/>
    <property type="project" value="InterPro"/>
</dbReference>
<dbReference type="PANTHER" id="PTHR43643:SF3">
    <property type="entry name" value="HISTIDINOL-PHOSPHATE AMINOTRANSFERASE"/>
    <property type="match status" value="1"/>
</dbReference>
<accession>A0A3B0TA14</accession>
<dbReference type="EMBL" id="UOEO01000034">
    <property type="protein sequence ID" value="VAW15521.1"/>
    <property type="molecule type" value="Genomic_DNA"/>
</dbReference>
<dbReference type="EC" id="2.6.1.57" evidence="6"/>
<dbReference type="InterPro" id="IPR015421">
    <property type="entry name" value="PyrdxlP-dep_Trfase_major"/>
</dbReference>
<dbReference type="GO" id="GO:0030170">
    <property type="term" value="F:pyridoxal phosphate binding"/>
    <property type="evidence" value="ECO:0007669"/>
    <property type="project" value="InterPro"/>
</dbReference>
<dbReference type="InterPro" id="IPR050106">
    <property type="entry name" value="HistidinolP_aminotransfase"/>
</dbReference>
<dbReference type="InterPro" id="IPR005861">
    <property type="entry name" value="HisP_aminotrans"/>
</dbReference>
<evidence type="ECO:0000256" key="2">
    <source>
        <dbReference type="ARBA" id="ARBA00022576"/>
    </source>
</evidence>
<gene>
    <name evidence="6" type="ORF">MNBD_ALPHA12-632</name>
</gene>
<dbReference type="CDD" id="cd00609">
    <property type="entry name" value="AAT_like"/>
    <property type="match status" value="1"/>
</dbReference>
<dbReference type="InterPro" id="IPR015422">
    <property type="entry name" value="PyrdxlP-dep_Trfase_small"/>
</dbReference>
<evidence type="ECO:0000259" key="5">
    <source>
        <dbReference type="Pfam" id="PF00155"/>
    </source>
</evidence>
<dbReference type="EC" id="2.6.1.9" evidence="6"/>
<dbReference type="GO" id="GO:0004400">
    <property type="term" value="F:histidinol-phosphate transaminase activity"/>
    <property type="evidence" value="ECO:0007669"/>
    <property type="project" value="UniProtKB-EC"/>
</dbReference>
<dbReference type="Gene3D" id="3.90.1150.10">
    <property type="entry name" value="Aspartate Aminotransferase, domain 1"/>
    <property type="match status" value="1"/>
</dbReference>
<dbReference type="Gene3D" id="3.40.640.10">
    <property type="entry name" value="Type I PLP-dependent aspartate aminotransferase-like (Major domain)"/>
    <property type="match status" value="1"/>
</dbReference>
<name>A0A3B0TA14_9ZZZZ</name>
<keyword evidence="2 6" id="KW-0032">Aminotransferase</keyword>
<evidence type="ECO:0000256" key="1">
    <source>
        <dbReference type="ARBA" id="ARBA00001933"/>
    </source>
</evidence>
<dbReference type="InterPro" id="IPR015424">
    <property type="entry name" value="PyrdxlP-dep_Trfase"/>
</dbReference>
<evidence type="ECO:0000313" key="6">
    <source>
        <dbReference type="EMBL" id="VAW15521.1"/>
    </source>
</evidence>
<dbReference type="AlphaFoldDB" id="A0A3B0TA14"/>
<evidence type="ECO:0000256" key="4">
    <source>
        <dbReference type="ARBA" id="ARBA00022898"/>
    </source>
</evidence>
<proteinExistence type="inferred from homology"/>
<feature type="domain" description="Aminotransferase class I/classII large" evidence="5">
    <location>
        <begin position="31"/>
        <end position="355"/>
    </location>
</feature>